<reference evidence="2" key="1">
    <citation type="submission" date="2022-03" db="EMBL/GenBank/DDBJ databases">
        <authorList>
            <person name="Brunel B."/>
        </authorList>
    </citation>
    <scope>NUCLEOTIDE SEQUENCE</scope>
    <source>
        <strain evidence="2">STM4922sample</strain>
    </source>
</reference>
<protein>
    <submittedName>
        <fullName evidence="2">Uncharacterized protein</fullName>
    </submittedName>
</protein>
<comment type="caution">
    <text evidence="2">The sequence shown here is derived from an EMBL/GenBank/DDBJ whole genome shotgun (WGS) entry which is preliminary data.</text>
</comment>
<evidence type="ECO:0000256" key="1">
    <source>
        <dbReference type="SAM" id="MobiDB-lite"/>
    </source>
</evidence>
<keyword evidence="3" id="KW-1185">Reference proteome</keyword>
<evidence type="ECO:0000313" key="2">
    <source>
        <dbReference type="EMBL" id="CAH2395212.1"/>
    </source>
</evidence>
<dbReference type="EMBL" id="CAKXZS010000004">
    <property type="protein sequence ID" value="CAH2395212.1"/>
    <property type="molecule type" value="Genomic_DNA"/>
</dbReference>
<name>A0ABN8JCG3_9HYPH</name>
<dbReference type="Proteomes" id="UP001152604">
    <property type="component" value="Unassembled WGS sequence"/>
</dbReference>
<organism evidence="2 3">
    <name type="scientific">Mesorhizobium ventifaucium</name>
    <dbReference type="NCBI Taxonomy" id="666020"/>
    <lineage>
        <taxon>Bacteria</taxon>
        <taxon>Pseudomonadati</taxon>
        <taxon>Pseudomonadota</taxon>
        <taxon>Alphaproteobacteria</taxon>
        <taxon>Hyphomicrobiales</taxon>
        <taxon>Phyllobacteriaceae</taxon>
        <taxon>Mesorhizobium</taxon>
    </lineage>
</organism>
<feature type="region of interest" description="Disordered" evidence="1">
    <location>
        <begin position="62"/>
        <end position="83"/>
    </location>
</feature>
<accession>A0ABN8JCG3</accession>
<evidence type="ECO:0000313" key="3">
    <source>
        <dbReference type="Proteomes" id="UP001152604"/>
    </source>
</evidence>
<gene>
    <name evidence="2" type="ORF">MES4922_120022</name>
</gene>
<proteinExistence type="predicted"/>
<sequence>MKCVVEIVVLHPFEPRATILLVETEVSVIAWIKKRPTVAWVDTAGVLRYAIDRMDFVSHIEQSPDHVPSHKTGRTGHKDFTHD</sequence>